<dbReference type="CDD" id="cd03465">
    <property type="entry name" value="URO-D_like"/>
    <property type="match status" value="1"/>
</dbReference>
<evidence type="ECO:0000313" key="3">
    <source>
        <dbReference type="Proteomes" id="UP001165422"/>
    </source>
</evidence>
<dbReference type="Pfam" id="PF01208">
    <property type="entry name" value="URO-D"/>
    <property type="match status" value="1"/>
</dbReference>
<gene>
    <name evidence="2" type="ORF">LN736_11160</name>
</gene>
<dbReference type="PANTHER" id="PTHR47099">
    <property type="entry name" value="METHYLCOBAMIDE:COM METHYLTRANSFERASE MTBA"/>
    <property type="match status" value="1"/>
</dbReference>
<dbReference type="RefSeq" id="WP_150356111.1">
    <property type="nucleotide sequence ID" value="NZ_JAJJPB010000013.1"/>
</dbReference>
<proteinExistence type="predicted"/>
<dbReference type="InterPro" id="IPR038071">
    <property type="entry name" value="UROD/MetE-like_sf"/>
</dbReference>
<dbReference type="Proteomes" id="UP001165422">
    <property type="component" value="Unassembled WGS sequence"/>
</dbReference>
<dbReference type="InterPro" id="IPR052024">
    <property type="entry name" value="Methanogen_methyltrans"/>
</dbReference>
<name>A0ABS8N8L5_9CLOT</name>
<feature type="domain" description="Uroporphyrinogen decarboxylase (URO-D)" evidence="1">
    <location>
        <begin position="11"/>
        <end position="347"/>
    </location>
</feature>
<organism evidence="2 3">
    <name type="scientific">Clostridium aromativorans</name>
    <dbReference type="NCBI Taxonomy" id="2836848"/>
    <lineage>
        <taxon>Bacteria</taxon>
        <taxon>Bacillati</taxon>
        <taxon>Bacillota</taxon>
        <taxon>Clostridia</taxon>
        <taxon>Eubacteriales</taxon>
        <taxon>Clostridiaceae</taxon>
        <taxon>Clostridium</taxon>
    </lineage>
</organism>
<reference evidence="2" key="1">
    <citation type="submission" date="2021-11" db="EMBL/GenBank/DDBJ databases">
        <authorList>
            <person name="Qingchun L."/>
            <person name="Dong Z."/>
            <person name="Zongwei Q."/>
            <person name="Jia Z."/>
            <person name="Duotao L."/>
        </authorList>
    </citation>
    <scope>NUCLEOTIDE SEQUENCE</scope>
    <source>
        <strain evidence="2">WLY-B-L2</strain>
    </source>
</reference>
<dbReference type="InterPro" id="IPR000257">
    <property type="entry name" value="Uroporphyrinogen_deCOase"/>
</dbReference>
<protein>
    <submittedName>
        <fullName evidence="2">Uroporphyrinogen decarboxylase family protein</fullName>
    </submittedName>
</protein>
<evidence type="ECO:0000313" key="2">
    <source>
        <dbReference type="EMBL" id="MCC9295415.1"/>
    </source>
</evidence>
<sequence>MENLLYKDEMTPKERETAISSGKMADRIQCCPFVGEVGAKFIGVKISELCHDYKLLAKNEINLYRTFGFDSAGGGPNLFGIAEAMGTVLAYPDDDMPYVDIPVVKEYDDIDKLKPADPHKDGRLPLFLEAAKIINQEIGREVDISSDFGGPFTTAASLRGVDVFLRDTLRNPEWVHKLLNIATESIFNYIDAVCDIGVKPCISEPVASLTVISPRQFRTFVKPYLKRCVDRIVEKFGSAPTIHICGNTKGVWQDIADTGIQMFSVDNVVDLEEVKRSIGDRVGLMGNVEPIEIVCNGTKDEIFQEARKCIRKAYDNPKGFVLSTGCKVPMATSRENIEFLMDAARTYGKYPIEDNI</sequence>
<dbReference type="Gene3D" id="3.20.20.210">
    <property type="match status" value="1"/>
</dbReference>
<dbReference type="EMBL" id="JAJJPB010000013">
    <property type="protein sequence ID" value="MCC9295415.1"/>
    <property type="molecule type" value="Genomic_DNA"/>
</dbReference>
<accession>A0ABS8N8L5</accession>
<evidence type="ECO:0000259" key="1">
    <source>
        <dbReference type="Pfam" id="PF01208"/>
    </source>
</evidence>
<keyword evidence="3" id="KW-1185">Reference proteome</keyword>
<dbReference type="SUPFAM" id="SSF51726">
    <property type="entry name" value="UROD/MetE-like"/>
    <property type="match status" value="1"/>
</dbReference>
<dbReference type="PANTHER" id="PTHR47099:SF1">
    <property type="entry name" value="METHYLCOBAMIDE:COM METHYLTRANSFERASE MTBA"/>
    <property type="match status" value="1"/>
</dbReference>
<comment type="caution">
    <text evidence="2">The sequence shown here is derived from an EMBL/GenBank/DDBJ whole genome shotgun (WGS) entry which is preliminary data.</text>
</comment>